<feature type="transmembrane region" description="Helical" evidence="1">
    <location>
        <begin position="377"/>
        <end position="397"/>
    </location>
</feature>
<feature type="transmembrane region" description="Helical" evidence="1">
    <location>
        <begin position="537"/>
        <end position="555"/>
    </location>
</feature>
<feature type="transmembrane region" description="Helical" evidence="1">
    <location>
        <begin position="451"/>
        <end position="471"/>
    </location>
</feature>
<sequence length="1136" mass="129761">MKESITNMEQQIFHKELKRLKKHNYISAKIFEVVDAAYLKFYDDLQKIETIVPEMVQEDTIESVSKENVKEEELSKPLVKKTFKKRSQEEVRERNITWLLNIGVFLLLIGGLFVATSQWDTMSGLVRTSSIGAVSLLFFTLSFIAQKFLKISRSAFAFHVLASLFLPIILLSAGWFELFGSYFSVLGEGRFWFGSGGALLLFPVYMYFAKSLQSRFYVWFSYLALSFFASFFLAACQLSRDAFFLGMLLFHMLLIIAYHRIKKQEKYKLFTVELVYYVQIQFIVSSLFMASLFESHIFAGINGMIAAGMYLALIYVSGRKEYHYVFTIFTLYGLFQVIEFSILDAWSPVLLVIAAGSFVFIPKLLPEKHSWDSVFRITAGAVSFMGFFYSLAELVLAGEGQPSIILTLSFVILFGLHVYLANAFKKMLYTYIPPLFAMAALYEMVRIAEPASYLVPIFLIGAVICLLFGFLHKHAFFRVIKNSSRDAGFIVMFYTAMMGFTFQDHSKVALMLILLTVILGISYRQEERKFYQQLTPWAIPVSFGMAIIAACEAINSESEFYHDHLGIAVSFAIGGGMLLILSKTAERYQIQDIAKIAYAAAVLIYSAAILLSYLDFVYNQFVQPAILLSGLLIFWRYYQKSSYKWIPFIIPNIMLLSYFSLLNIFVEDSLVILARMQYTIGGVILLLAAVLLKKDHCLAAGFAWIGHLFLPIALSLTYIAEGKLAIGSFLLAAAIYFISSRRTRKNGKIKVFLYSCFISLYGVLLFAMDLLNNGQHKEFLPFIISMAIYLLWQFGRASDQKHINWFLIPWSVFGIIVVLLAYPNTHLHYSVILAYTATFIFYLFKSRFYYLASIPLFLSWAGTLQFILLHVSNASLKQGILAAFAVSLALSGMWVYKKYKQKATIISYSDPFLLGSLLFALSLYLFQSDAIIAKMAPGFLICGLFILIRSRFKQELMWIPAVISLLWLVQPYYSFIGYIHIPAVFMREVQVLPLVLLIILGKMILKGRYRSETNKLQWFVLTAVSLLLIEDGLQNSTVMDAIILGTLSLLSILGGFYLKIKAYFFIGCGVLLLNVLLQTRPYWGNMPWWAYLLMAGTILISVASYHEWQKQQKTKGKETIFITFKNWIMRKLKEWN</sequence>
<feature type="transmembrane region" description="Helical" evidence="1">
    <location>
        <begin position="1089"/>
        <end position="1108"/>
    </location>
</feature>
<keyword evidence="3" id="KW-1185">Reference proteome</keyword>
<keyword evidence="1" id="KW-1133">Transmembrane helix</keyword>
<feature type="transmembrane region" description="Helical" evidence="1">
    <location>
        <begin position="931"/>
        <end position="948"/>
    </location>
</feature>
<dbReference type="OrthoDB" id="1815069at2"/>
<feature type="transmembrane region" description="Helical" evidence="1">
    <location>
        <begin position="1041"/>
        <end position="1058"/>
    </location>
</feature>
<feature type="transmembrane region" description="Helical" evidence="1">
    <location>
        <begin position="349"/>
        <end position="365"/>
    </location>
</feature>
<feature type="transmembrane region" description="Helical" evidence="1">
    <location>
        <begin position="620"/>
        <end position="638"/>
    </location>
</feature>
<organism evidence="2 3">
    <name type="scientific">Bacillus mesophilum</name>
    <dbReference type="NCBI Taxonomy" id="1071718"/>
    <lineage>
        <taxon>Bacteria</taxon>
        <taxon>Bacillati</taxon>
        <taxon>Bacillota</taxon>
        <taxon>Bacilli</taxon>
        <taxon>Bacillales</taxon>
        <taxon>Bacillaceae</taxon>
        <taxon>Bacillus</taxon>
    </lineage>
</organism>
<feature type="transmembrane region" description="Helical" evidence="1">
    <location>
        <begin position="724"/>
        <end position="739"/>
    </location>
</feature>
<feature type="transmembrane region" description="Helical" evidence="1">
    <location>
        <begin position="296"/>
        <end position="316"/>
    </location>
</feature>
<feature type="transmembrane region" description="Helical" evidence="1">
    <location>
        <begin position="270"/>
        <end position="290"/>
    </location>
</feature>
<evidence type="ECO:0000313" key="2">
    <source>
        <dbReference type="EMBL" id="KAB2335725.1"/>
    </source>
</evidence>
<feature type="transmembrane region" description="Helical" evidence="1">
    <location>
        <begin position="403"/>
        <end position="421"/>
    </location>
</feature>
<feature type="transmembrane region" description="Helical" evidence="1">
    <location>
        <begin position="851"/>
        <end position="872"/>
    </location>
</feature>
<feature type="transmembrane region" description="Helical" evidence="1">
    <location>
        <begin position="827"/>
        <end position="844"/>
    </location>
</feature>
<comment type="caution">
    <text evidence="2">The sequence shown here is derived from an EMBL/GenBank/DDBJ whole genome shotgun (WGS) entry which is preliminary data.</text>
</comment>
<evidence type="ECO:0000313" key="3">
    <source>
        <dbReference type="Proteomes" id="UP000441354"/>
    </source>
</evidence>
<evidence type="ECO:0008006" key="4">
    <source>
        <dbReference type="Google" id="ProtNLM"/>
    </source>
</evidence>
<dbReference type="Proteomes" id="UP000441354">
    <property type="component" value="Unassembled WGS sequence"/>
</dbReference>
<feature type="transmembrane region" description="Helical" evidence="1">
    <location>
        <begin position="699"/>
        <end position="718"/>
    </location>
</feature>
<feature type="transmembrane region" description="Helical" evidence="1">
    <location>
        <begin position="802"/>
        <end position="821"/>
    </location>
</feature>
<dbReference type="AlphaFoldDB" id="A0A7V7UXF3"/>
<feature type="transmembrane region" description="Helical" evidence="1">
    <location>
        <begin position="216"/>
        <end position="235"/>
    </location>
</feature>
<feature type="transmembrane region" description="Helical" evidence="1">
    <location>
        <begin position="96"/>
        <end position="119"/>
    </location>
</feature>
<gene>
    <name evidence="2" type="ORF">F7732_03935</name>
</gene>
<feature type="transmembrane region" description="Helical" evidence="1">
    <location>
        <begin position="672"/>
        <end position="692"/>
    </location>
</feature>
<feature type="transmembrane region" description="Helical" evidence="1">
    <location>
        <begin position="979"/>
        <end position="1001"/>
    </location>
</feature>
<feature type="transmembrane region" description="Helical" evidence="1">
    <location>
        <begin position="125"/>
        <end position="144"/>
    </location>
</feature>
<accession>A0A7V7UXF3</accession>
<keyword evidence="1" id="KW-0472">Membrane</keyword>
<feature type="transmembrane region" description="Helical" evidence="1">
    <location>
        <begin position="878"/>
        <end position="896"/>
    </location>
</feature>
<feature type="transmembrane region" description="Helical" evidence="1">
    <location>
        <begin position="508"/>
        <end position="525"/>
    </location>
</feature>
<feature type="transmembrane region" description="Helical" evidence="1">
    <location>
        <begin position="323"/>
        <end position="343"/>
    </location>
</feature>
<dbReference type="EMBL" id="WBOT01000001">
    <property type="protein sequence ID" value="KAB2335725.1"/>
    <property type="molecule type" value="Genomic_DNA"/>
</dbReference>
<evidence type="ECO:0000256" key="1">
    <source>
        <dbReference type="SAM" id="Phobius"/>
    </source>
</evidence>
<proteinExistence type="predicted"/>
<feature type="transmembrane region" description="Helical" evidence="1">
    <location>
        <begin position="751"/>
        <end position="767"/>
    </location>
</feature>
<protein>
    <recommendedName>
        <fullName evidence="4">DUF2157 domain-containing protein</fullName>
    </recommendedName>
</protein>
<feature type="transmembrane region" description="Helical" evidence="1">
    <location>
        <begin position="908"/>
        <end position="925"/>
    </location>
</feature>
<feature type="transmembrane region" description="Helical" evidence="1">
    <location>
        <begin position="241"/>
        <end position="258"/>
    </location>
</feature>
<reference evidence="2 3" key="1">
    <citation type="journal article" date="2014" name="Arch. Microbiol.">
        <title>Bacillus mesophilum sp. nov., strain IITR-54T, a novel 4-chlorobiphenyl dechlorinating bacterium.</title>
        <authorList>
            <person name="Manickam N."/>
            <person name="Singh N.K."/>
            <person name="Bajaj A."/>
            <person name="Kumar R.M."/>
            <person name="Kaur G."/>
            <person name="Kaur N."/>
            <person name="Bala M."/>
            <person name="Kumar A."/>
            <person name="Mayilraj S."/>
        </authorList>
    </citation>
    <scope>NUCLEOTIDE SEQUENCE [LARGE SCALE GENOMIC DNA]</scope>
    <source>
        <strain evidence="2 3">IITR-54</strain>
    </source>
</reference>
<name>A0A7V7UXF3_9BACI</name>
<feature type="transmembrane region" description="Helical" evidence="1">
    <location>
        <begin position="191"/>
        <end position="209"/>
    </location>
</feature>
<feature type="transmembrane region" description="Helical" evidence="1">
    <location>
        <begin position="779"/>
        <end position="795"/>
    </location>
</feature>
<feature type="transmembrane region" description="Helical" evidence="1">
    <location>
        <begin position="156"/>
        <end position="176"/>
    </location>
</feature>
<keyword evidence="1" id="KW-0812">Transmembrane</keyword>
<feature type="transmembrane region" description="Helical" evidence="1">
    <location>
        <begin position="561"/>
        <end position="581"/>
    </location>
</feature>
<feature type="transmembrane region" description="Helical" evidence="1">
    <location>
        <begin position="593"/>
        <end position="614"/>
    </location>
</feature>
<feature type="transmembrane region" description="Helical" evidence="1">
    <location>
        <begin position="955"/>
        <end position="973"/>
    </location>
</feature>
<feature type="transmembrane region" description="Helical" evidence="1">
    <location>
        <begin position="645"/>
        <end position="666"/>
    </location>
</feature>
<dbReference type="RefSeq" id="WP_151572335.1">
    <property type="nucleotide sequence ID" value="NZ_WBOT01000001.1"/>
</dbReference>